<dbReference type="PANTHER" id="PTHR21666:SF288">
    <property type="entry name" value="CELL DIVISION PROTEIN YTFB"/>
    <property type="match status" value="1"/>
</dbReference>
<keyword evidence="5" id="KW-0862">Zinc</keyword>
<keyword evidence="11" id="KW-1185">Reference proteome</keyword>
<dbReference type="InterPro" id="IPR016047">
    <property type="entry name" value="M23ase_b-sheet_dom"/>
</dbReference>
<keyword evidence="3" id="KW-0479">Metal-binding</keyword>
<accession>A0A918NEG9</accession>
<dbReference type="InterPro" id="IPR011055">
    <property type="entry name" value="Dup_hybrid_motif"/>
</dbReference>
<feature type="domain" description="M23ase beta-sheet core" evidence="9">
    <location>
        <begin position="257"/>
        <end position="347"/>
    </location>
</feature>
<comment type="caution">
    <text evidence="10">The sequence shown here is derived from an EMBL/GenBank/DDBJ whole genome shotgun (WGS) entry which is preliminary data.</text>
</comment>
<evidence type="ECO:0000256" key="3">
    <source>
        <dbReference type="ARBA" id="ARBA00022723"/>
    </source>
</evidence>
<keyword evidence="2" id="KW-0645">Protease</keyword>
<comment type="cofactor">
    <cofactor evidence="1">
        <name>Zn(2+)</name>
        <dbReference type="ChEBI" id="CHEBI:29105"/>
    </cofactor>
</comment>
<protein>
    <submittedName>
        <fullName evidence="10">Membrane protein</fullName>
    </submittedName>
</protein>
<keyword evidence="6" id="KW-0482">Metalloprotease</keyword>
<dbReference type="Gene3D" id="6.10.250.3150">
    <property type="match status" value="1"/>
</dbReference>
<gene>
    <name evidence="10" type="ORF">GCM10011309_08970</name>
</gene>
<feature type="coiled-coil region" evidence="7">
    <location>
        <begin position="138"/>
        <end position="207"/>
    </location>
</feature>
<evidence type="ECO:0000256" key="7">
    <source>
        <dbReference type="SAM" id="Coils"/>
    </source>
</evidence>
<dbReference type="GO" id="GO:0046872">
    <property type="term" value="F:metal ion binding"/>
    <property type="evidence" value="ECO:0007669"/>
    <property type="project" value="UniProtKB-KW"/>
</dbReference>
<evidence type="ECO:0000313" key="10">
    <source>
        <dbReference type="EMBL" id="GGX61253.1"/>
    </source>
</evidence>
<dbReference type="PANTHER" id="PTHR21666">
    <property type="entry name" value="PEPTIDASE-RELATED"/>
    <property type="match status" value="1"/>
</dbReference>
<reference evidence="10 11" key="1">
    <citation type="journal article" date="2014" name="Int. J. Syst. Evol. Microbiol.">
        <title>Complete genome sequence of Corynebacterium casei LMG S-19264T (=DSM 44701T), isolated from a smear-ripened cheese.</title>
        <authorList>
            <consortium name="US DOE Joint Genome Institute (JGI-PGF)"/>
            <person name="Walter F."/>
            <person name="Albersmeier A."/>
            <person name="Kalinowski J."/>
            <person name="Ruckert C."/>
        </authorList>
    </citation>
    <scope>NUCLEOTIDE SEQUENCE [LARGE SCALE GENOMIC DNA]</scope>
    <source>
        <strain evidence="10 11">KCTC 23968</strain>
    </source>
</reference>
<dbReference type="Proteomes" id="UP000600865">
    <property type="component" value="Unassembled WGS sequence"/>
</dbReference>
<dbReference type="GO" id="GO:0006508">
    <property type="term" value="P:proteolysis"/>
    <property type="evidence" value="ECO:0007669"/>
    <property type="project" value="UniProtKB-KW"/>
</dbReference>
<dbReference type="SUPFAM" id="SSF51261">
    <property type="entry name" value="Duplicated hybrid motif"/>
    <property type="match status" value="1"/>
</dbReference>
<dbReference type="AlphaFoldDB" id="A0A918NEG9"/>
<name>A0A918NEG9_9PROT</name>
<sequence>MEALTKKEQVAREKSEALESERKSVRNDVSNLKKKLAKTAREAQNVESELSRLEREAESLTRREEGLKTQISEDRSRYVELLAALQRLESSPPPTLALSPENAKRAADAGLLMATLSDSLKQRAEALSLNLTALDVTKSQIILKREELSQTRQKLDRETSQITAGLGEKSKLEAKLSDERKAAAAEADRLAAESKSLLELIAKLESEAAKVVPRQKPGRKASPAVVLPKGTKRFAEAKGGMLTPVAGQLRKKFGRGEKGLTYTGRPSGKVIAPYAGRVEFSGPFKNYDQVVILNVGDGYFVLLTGLNELYIGAGDTVQRGEPVGALPNRTGVELYIELRRDGSPVDPGPWMASADVKSG</sequence>
<evidence type="ECO:0000313" key="11">
    <source>
        <dbReference type="Proteomes" id="UP000600865"/>
    </source>
</evidence>
<dbReference type="InterPro" id="IPR050570">
    <property type="entry name" value="Cell_wall_metabolism_enzyme"/>
</dbReference>
<proteinExistence type="predicted"/>
<dbReference type="Gene3D" id="2.70.70.10">
    <property type="entry name" value="Glucose Permease (Domain IIA)"/>
    <property type="match status" value="1"/>
</dbReference>
<organism evidence="10 11">
    <name type="scientific">Litorimonas cladophorae</name>
    <dbReference type="NCBI Taxonomy" id="1220491"/>
    <lineage>
        <taxon>Bacteria</taxon>
        <taxon>Pseudomonadati</taxon>
        <taxon>Pseudomonadota</taxon>
        <taxon>Alphaproteobacteria</taxon>
        <taxon>Maricaulales</taxon>
        <taxon>Robiginitomaculaceae</taxon>
    </lineage>
</organism>
<dbReference type="EMBL" id="BMYV01000001">
    <property type="protein sequence ID" value="GGX61253.1"/>
    <property type="molecule type" value="Genomic_DNA"/>
</dbReference>
<feature type="region of interest" description="Disordered" evidence="8">
    <location>
        <begin position="1"/>
        <end position="65"/>
    </location>
</feature>
<evidence type="ECO:0000256" key="2">
    <source>
        <dbReference type="ARBA" id="ARBA00022670"/>
    </source>
</evidence>
<dbReference type="Pfam" id="PF01551">
    <property type="entry name" value="Peptidase_M23"/>
    <property type="match status" value="1"/>
</dbReference>
<dbReference type="GO" id="GO:0004222">
    <property type="term" value="F:metalloendopeptidase activity"/>
    <property type="evidence" value="ECO:0007669"/>
    <property type="project" value="TreeGrafter"/>
</dbReference>
<evidence type="ECO:0000256" key="1">
    <source>
        <dbReference type="ARBA" id="ARBA00001947"/>
    </source>
</evidence>
<evidence type="ECO:0000256" key="4">
    <source>
        <dbReference type="ARBA" id="ARBA00022801"/>
    </source>
</evidence>
<feature type="compositionally biased region" description="Basic and acidic residues" evidence="8">
    <location>
        <begin position="1"/>
        <end position="26"/>
    </location>
</feature>
<evidence type="ECO:0000256" key="8">
    <source>
        <dbReference type="SAM" id="MobiDB-lite"/>
    </source>
</evidence>
<evidence type="ECO:0000256" key="6">
    <source>
        <dbReference type="ARBA" id="ARBA00023049"/>
    </source>
</evidence>
<evidence type="ECO:0000259" key="9">
    <source>
        <dbReference type="Pfam" id="PF01551"/>
    </source>
</evidence>
<keyword evidence="7" id="KW-0175">Coiled coil</keyword>
<evidence type="ECO:0000256" key="5">
    <source>
        <dbReference type="ARBA" id="ARBA00022833"/>
    </source>
</evidence>
<dbReference type="CDD" id="cd12797">
    <property type="entry name" value="M23_peptidase"/>
    <property type="match status" value="1"/>
</dbReference>
<keyword evidence="4" id="KW-0378">Hydrolase</keyword>
<feature type="compositionally biased region" description="Basic and acidic residues" evidence="8">
    <location>
        <begin position="49"/>
        <end position="65"/>
    </location>
</feature>